<dbReference type="Proteomes" id="UP000559256">
    <property type="component" value="Unassembled WGS sequence"/>
</dbReference>
<dbReference type="GO" id="GO:0016491">
    <property type="term" value="F:oxidoreductase activity"/>
    <property type="evidence" value="ECO:0007669"/>
    <property type="project" value="UniProtKB-KW"/>
</dbReference>
<dbReference type="InterPro" id="IPR036291">
    <property type="entry name" value="NAD(P)-bd_dom_sf"/>
</dbReference>
<dbReference type="InterPro" id="IPR008030">
    <property type="entry name" value="NmrA-like"/>
</dbReference>
<dbReference type="Gene3D" id="3.40.50.720">
    <property type="entry name" value="NAD(P)-binding Rossmann-like Domain"/>
    <property type="match status" value="1"/>
</dbReference>
<dbReference type="EMBL" id="JAACJM010000040">
    <property type="protein sequence ID" value="KAF5361499.1"/>
    <property type="molecule type" value="Genomic_DNA"/>
</dbReference>
<protein>
    <recommendedName>
        <fullName evidence="4">NmrA-like domain-containing protein</fullName>
    </recommendedName>
</protein>
<evidence type="ECO:0000256" key="3">
    <source>
        <dbReference type="ARBA" id="ARBA00023002"/>
    </source>
</evidence>
<sequence length="326" mass="35807">MSPSQRIAVAGGTGRIGLHIVESLLSLKSTVPSLHIIVLSRSVKPEKSNITFAGSSAPIIAVDYNDTSGIESVLREHNIDTVISALLGDVEVFDVAQQNLLTAALNVPTIRRFAPSELSIDSETADSVTIYVKKRPILQRLREVKAARSASDSGSGVRFEYTKFVTGTIMNYLASGNPKSSGEDAHGHMFAYKLIFDFENGTAEIPGDGQALLWTSRIQDIGEFIAHATQLDGWPEQMDLVGDVRSMNEIRCLAEEILGKKLQVTYISEETIQSRMDPNVTPLAKMAFEVLLSFGRGEMKRSKTYASLKDVVKPVGLEEFLRMWWG</sequence>
<proteinExistence type="inferred from homology"/>
<accession>A0A8H5GAU9</accession>
<evidence type="ECO:0000256" key="2">
    <source>
        <dbReference type="ARBA" id="ARBA00022857"/>
    </source>
</evidence>
<dbReference type="OrthoDB" id="9974981at2759"/>
<evidence type="ECO:0000259" key="4">
    <source>
        <dbReference type="Pfam" id="PF05368"/>
    </source>
</evidence>
<feature type="domain" description="NmrA-like" evidence="4">
    <location>
        <begin position="4"/>
        <end position="321"/>
    </location>
</feature>
<keyword evidence="2" id="KW-0521">NADP</keyword>
<comment type="caution">
    <text evidence="5">The sequence shown here is derived from an EMBL/GenBank/DDBJ whole genome shotgun (WGS) entry which is preliminary data.</text>
</comment>
<name>A0A8H5GAU9_9AGAR</name>
<dbReference type="AlphaFoldDB" id="A0A8H5GAU9"/>
<keyword evidence="3" id="KW-0560">Oxidoreductase</keyword>
<dbReference type="Pfam" id="PF05368">
    <property type="entry name" value="NmrA"/>
    <property type="match status" value="1"/>
</dbReference>
<dbReference type="InterPro" id="IPR051609">
    <property type="entry name" value="NmrA/Isoflavone_reductase-like"/>
</dbReference>
<evidence type="ECO:0000313" key="5">
    <source>
        <dbReference type="EMBL" id="KAF5361499.1"/>
    </source>
</evidence>
<evidence type="ECO:0000313" key="6">
    <source>
        <dbReference type="Proteomes" id="UP000559256"/>
    </source>
</evidence>
<keyword evidence="6" id="KW-1185">Reference proteome</keyword>
<dbReference type="SUPFAM" id="SSF51735">
    <property type="entry name" value="NAD(P)-binding Rossmann-fold domains"/>
    <property type="match status" value="1"/>
</dbReference>
<dbReference type="PANTHER" id="PTHR47706">
    <property type="entry name" value="NMRA-LIKE FAMILY PROTEIN"/>
    <property type="match status" value="1"/>
</dbReference>
<dbReference type="Gene3D" id="3.90.25.10">
    <property type="entry name" value="UDP-galactose 4-epimerase, domain 1"/>
    <property type="match status" value="1"/>
</dbReference>
<dbReference type="PANTHER" id="PTHR47706:SF4">
    <property type="entry name" value="NMRA-LIKE DOMAIN-CONTAINING PROTEIN"/>
    <property type="match status" value="1"/>
</dbReference>
<comment type="similarity">
    <text evidence="1">Belongs to the NmrA-type oxidoreductase family. Isoflavone reductase subfamily.</text>
</comment>
<gene>
    <name evidence="5" type="ORF">D9758_006152</name>
</gene>
<reference evidence="5 6" key="1">
    <citation type="journal article" date="2020" name="ISME J.">
        <title>Uncovering the hidden diversity of litter-decomposition mechanisms in mushroom-forming fungi.</title>
        <authorList>
            <person name="Floudas D."/>
            <person name="Bentzer J."/>
            <person name="Ahren D."/>
            <person name="Johansson T."/>
            <person name="Persson P."/>
            <person name="Tunlid A."/>
        </authorList>
    </citation>
    <scope>NUCLEOTIDE SEQUENCE [LARGE SCALE GENOMIC DNA]</scope>
    <source>
        <strain evidence="5 6">CBS 291.85</strain>
    </source>
</reference>
<evidence type="ECO:0000256" key="1">
    <source>
        <dbReference type="ARBA" id="ARBA00005725"/>
    </source>
</evidence>
<organism evidence="5 6">
    <name type="scientific">Tetrapyrgos nigripes</name>
    <dbReference type="NCBI Taxonomy" id="182062"/>
    <lineage>
        <taxon>Eukaryota</taxon>
        <taxon>Fungi</taxon>
        <taxon>Dikarya</taxon>
        <taxon>Basidiomycota</taxon>
        <taxon>Agaricomycotina</taxon>
        <taxon>Agaricomycetes</taxon>
        <taxon>Agaricomycetidae</taxon>
        <taxon>Agaricales</taxon>
        <taxon>Marasmiineae</taxon>
        <taxon>Marasmiaceae</taxon>
        <taxon>Tetrapyrgos</taxon>
    </lineage>
</organism>